<dbReference type="AlphaFoldDB" id="A0AAI9I2N6"/>
<gene>
    <name evidence="3" type="ORF">JRA39_003821</name>
    <name evidence="4" type="ORF">KDV35_17340</name>
</gene>
<dbReference type="GO" id="GO:0043709">
    <property type="term" value="P:cell adhesion involved in single-species biofilm formation"/>
    <property type="evidence" value="ECO:0007669"/>
    <property type="project" value="TreeGrafter"/>
</dbReference>
<comment type="caution">
    <text evidence="3">The sequence shown here is derived from an EMBL/GenBank/DDBJ whole genome shotgun (WGS) entry which is preliminary data.</text>
</comment>
<dbReference type="Pfam" id="PF00419">
    <property type="entry name" value="Fimbrial"/>
    <property type="match status" value="1"/>
</dbReference>
<dbReference type="InterPro" id="IPR036937">
    <property type="entry name" value="Adhesion_dom_fimbrial_sf"/>
</dbReference>
<feature type="domain" description="Fimbrial-type adhesion" evidence="2">
    <location>
        <begin position="197"/>
        <end position="338"/>
    </location>
</feature>
<dbReference type="PANTHER" id="PTHR33420">
    <property type="entry name" value="FIMBRIAL SUBUNIT ELFA-RELATED"/>
    <property type="match status" value="1"/>
</dbReference>
<evidence type="ECO:0000256" key="1">
    <source>
        <dbReference type="SAM" id="SignalP"/>
    </source>
</evidence>
<evidence type="ECO:0000313" key="3">
    <source>
        <dbReference type="EMBL" id="EMP9434694.1"/>
    </source>
</evidence>
<feature type="signal peptide" evidence="1">
    <location>
        <begin position="1"/>
        <end position="20"/>
    </location>
</feature>
<organism evidence="3">
    <name type="scientific">Providencia stuartii</name>
    <dbReference type="NCBI Taxonomy" id="588"/>
    <lineage>
        <taxon>Bacteria</taxon>
        <taxon>Pseudomonadati</taxon>
        <taxon>Pseudomonadota</taxon>
        <taxon>Gammaproteobacteria</taxon>
        <taxon>Enterobacterales</taxon>
        <taxon>Morganellaceae</taxon>
        <taxon>Providencia</taxon>
    </lineage>
</organism>
<sequence length="339" mass="36612">MNKLLLLGCTSMLLFTQSAAAEFRALFKNLPYTVNTPIYVSRTAPVGTELASIELGTYTAWSWSGVTDPVQVGLYFPSLPGNSPKYNGAYVRELNNSGVGYALYGNVISPCTGHAYVDGLNTIDGNVDNRMICQVNSSSGEYIVSLKIVFYKMRNNVKTQVLPATQAAMLIIYNNGFKTRDSYGNTEPKVSLGPVNIISTGCEVINNNIVVPFNSVDKGSFSGVGSVSPNSVKDFKINLSCDPVSPIKITFTGTAVDNSLTPGTIALNNPSDINTAKGYGIQVKYKDQPIKINQMMTIEERNSATGLYSIPLQAAYIQTSNNTQAGQANGTLQFNLQYH</sequence>
<evidence type="ECO:0000259" key="2">
    <source>
        <dbReference type="Pfam" id="PF00419"/>
    </source>
</evidence>
<dbReference type="GO" id="GO:0009289">
    <property type="term" value="C:pilus"/>
    <property type="evidence" value="ECO:0007669"/>
    <property type="project" value="InterPro"/>
</dbReference>
<dbReference type="SUPFAM" id="SSF49401">
    <property type="entry name" value="Bacterial adhesins"/>
    <property type="match status" value="1"/>
</dbReference>
<dbReference type="InterPro" id="IPR050263">
    <property type="entry name" value="Bact_Fimbrial_Adh_Pro"/>
</dbReference>
<dbReference type="RefSeq" id="WP_196713066.1">
    <property type="nucleotide sequence ID" value="NZ_CP095443.1"/>
</dbReference>
<feature type="chain" id="PRO_5043281306" evidence="1">
    <location>
        <begin position="21"/>
        <end position="339"/>
    </location>
</feature>
<dbReference type="Gene3D" id="2.60.40.3310">
    <property type="match status" value="1"/>
</dbReference>
<dbReference type="InterPro" id="IPR008966">
    <property type="entry name" value="Adhesion_dom_sf"/>
</dbReference>
<name>A0AAI9I2N6_PROST</name>
<dbReference type="Proteomes" id="UP001495779">
    <property type="component" value="Unassembled WGS sequence"/>
</dbReference>
<dbReference type="PANTHER" id="PTHR33420:SF32">
    <property type="entry name" value="FIMBRIAL-LIKE PROTEIN"/>
    <property type="match status" value="1"/>
</dbReference>
<reference evidence="4 5" key="1">
    <citation type="submission" date="2021-04" db="EMBL/GenBank/DDBJ databases">
        <title>Determining the burden of carbapenem-resistant Enterobacterales from a tertiary public heath setting in Bangladesh: a clinical, epidemiological, and molecular study.</title>
        <authorList>
            <person name="Farzana R."/>
            <person name="Walsh T.R."/>
        </authorList>
    </citation>
    <scope>NUCLEOTIDE SEQUENCE [LARGE SCALE GENOMIC DNA]</scope>
    <source>
        <strain evidence="5">dmpro_s316</strain>
        <strain evidence="4">Dmpro_s316</strain>
    </source>
</reference>
<reference evidence="3" key="2">
    <citation type="submission" date="2024-02" db="EMBL/GenBank/DDBJ databases">
        <authorList>
            <consortium name="Clinical and Environmental Microbiology Branch: Whole genome sequencing antimicrobial resistance pathogens in the healthcare setting"/>
        </authorList>
    </citation>
    <scope>NUCLEOTIDE SEQUENCE</scope>
    <source>
        <strain evidence="3">2020GO-00142</strain>
    </source>
</reference>
<dbReference type="EMBL" id="JAGSRH010000033">
    <property type="protein sequence ID" value="MER5078610.1"/>
    <property type="molecule type" value="Genomic_DNA"/>
</dbReference>
<proteinExistence type="predicted"/>
<accession>A0AAI9I2N6</accession>
<dbReference type="Gene3D" id="2.60.40.1090">
    <property type="entry name" value="Fimbrial-type adhesion domain"/>
    <property type="match status" value="1"/>
</dbReference>
<dbReference type="EMBL" id="AAZDVE040000044">
    <property type="protein sequence ID" value="EMP9434694.1"/>
    <property type="molecule type" value="Genomic_DNA"/>
</dbReference>
<protein>
    <submittedName>
        <fullName evidence="3">Type 1 fimbrial protein</fullName>
    </submittedName>
</protein>
<evidence type="ECO:0000313" key="5">
    <source>
        <dbReference type="Proteomes" id="UP001495779"/>
    </source>
</evidence>
<dbReference type="InterPro" id="IPR000259">
    <property type="entry name" value="Adhesion_dom_fimbrial"/>
</dbReference>
<evidence type="ECO:0000313" key="4">
    <source>
        <dbReference type="EMBL" id="MER5078610.1"/>
    </source>
</evidence>
<keyword evidence="1" id="KW-0732">Signal</keyword>